<dbReference type="GO" id="GO:0005484">
    <property type="term" value="F:SNAP receptor activity"/>
    <property type="evidence" value="ECO:0007669"/>
    <property type="project" value="InterPro"/>
</dbReference>
<dbReference type="GO" id="GO:0005886">
    <property type="term" value="C:plasma membrane"/>
    <property type="evidence" value="ECO:0007669"/>
    <property type="project" value="TreeGrafter"/>
</dbReference>
<comment type="similarity">
    <text evidence="2 5">Belongs to the syntaxin family.</text>
</comment>
<organism evidence="8 9">
    <name type="scientific">Caenorhabditis angaria</name>
    <dbReference type="NCBI Taxonomy" id="860376"/>
    <lineage>
        <taxon>Eukaryota</taxon>
        <taxon>Metazoa</taxon>
        <taxon>Ecdysozoa</taxon>
        <taxon>Nematoda</taxon>
        <taxon>Chromadorea</taxon>
        <taxon>Rhabditida</taxon>
        <taxon>Rhabditina</taxon>
        <taxon>Rhabditomorpha</taxon>
        <taxon>Rhabditoidea</taxon>
        <taxon>Rhabditidae</taxon>
        <taxon>Peloderinae</taxon>
        <taxon>Caenorhabditis</taxon>
    </lineage>
</organism>
<sequence length="296" mass="34370">MRDRLIELQTLAGLEENRQVQPLLNQSTSHNDSFEQFLTKIDNFRHILTTLSADRMIIRRMQNDILKSGHDSMKTRELNEHVDRFIQRARFLREKLGSLTNDLNQHYPEGKSGSARARHEQVRVLHLTFETLMTTFNEDQMIFREKSAQKIQDYLKVQNIEVSDSQIEEAIESGNIQQLTLNGHLGIEQRKMLFNDVKNRANDIMILEKQIREISELFEDINMMVNHQSETINRIESSVLSAENFAEKAGQNVKAAIEMRKRNNKMKICCLVISIVAILLALIFLQSIVCLYTPIC</sequence>
<dbReference type="InterPro" id="IPR045242">
    <property type="entry name" value="Syntaxin"/>
</dbReference>
<dbReference type="GO" id="GO:0006886">
    <property type="term" value="P:intracellular protein transport"/>
    <property type="evidence" value="ECO:0007669"/>
    <property type="project" value="InterPro"/>
</dbReference>
<dbReference type="GO" id="GO:0012505">
    <property type="term" value="C:endomembrane system"/>
    <property type="evidence" value="ECO:0007669"/>
    <property type="project" value="TreeGrafter"/>
</dbReference>
<keyword evidence="4" id="KW-0532">Neurotransmitter transport</keyword>
<dbReference type="GO" id="GO:0000149">
    <property type="term" value="F:SNARE binding"/>
    <property type="evidence" value="ECO:0007669"/>
    <property type="project" value="TreeGrafter"/>
</dbReference>
<dbReference type="InterPro" id="IPR000727">
    <property type="entry name" value="T_SNARE_dom"/>
</dbReference>
<keyword evidence="3" id="KW-0813">Transport</keyword>
<accession>A0A9P1N3U9</accession>
<dbReference type="CDD" id="cd15848">
    <property type="entry name" value="SNARE_syntaxin1-like"/>
    <property type="match status" value="1"/>
</dbReference>
<dbReference type="PROSITE" id="PS50192">
    <property type="entry name" value="T_SNARE"/>
    <property type="match status" value="1"/>
</dbReference>
<evidence type="ECO:0000256" key="3">
    <source>
        <dbReference type="ARBA" id="ARBA00022448"/>
    </source>
</evidence>
<dbReference type="GO" id="GO:0006906">
    <property type="term" value="P:vesicle fusion"/>
    <property type="evidence" value="ECO:0007669"/>
    <property type="project" value="TreeGrafter"/>
</dbReference>
<comment type="subcellular location">
    <subcellularLocation>
        <location evidence="1">Membrane</location>
        <topology evidence="1">Single-pass type IV membrane protein</topology>
    </subcellularLocation>
</comment>
<evidence type="ECO:0000256" key="2">
    <source>
        <dbReference type="ARBA" id="ARBA00009063"/>
    </source>
</evidence>
<dbReference type="InterPro" id="IPR006012">
    <property type="entry name" value="Syntaxin/epimorphin_CS"/>
</dbReference>
<dbReference type="SUPFAM" id="SSF47661">
    <property type="entry name" value="t-snare proteins"/>
    <property type="match status" value="1"/>
</dbReference>
<name>A0A9P1N3U9_9PELO</name>
<feature type="domain" description="T-SNARE coiled-coil homology" evidence="7">
    <location>
        <begin position="194"/>
        <end position="256"/>
    </location>
</feature>
<dbReference type="GO" id="GO:0006836">
    <property type="term" value="P:neurotransmitter transport"/>
    <property type="evidence" value="ECO:0007669"/>
    <property type="project" value="UniProtKB-KW"/>
</dbReference>
<proteinExistence type="inferred from homology"/>
<dbReference type="InterPro" id="IPR006011">
    <property type="entry name" value="Syntaxin_N"/>
</dbReference>
<dbReference type="PROSITE" id="PS00914">
    <property type="entry name" value="SYNTAXIN"/>
    <property type="match status" value="1"/>
</dbReference>
<keyword evidence="9" id="KW-1185">Reference proteome</keyword>
<dbReference type="SMART" id="SM00503">
    <property type="entry name" value="SynN"/>
    <property type="match status" value="1"/>
</dbReference>
<dbReference type="PANTHER" id="PTHR19957:SF310">
    <property type="entry name" value="SYNTAXIN-4-RELATED"/>
    <property type="match status" value="1"/>
</dbReference>
<protein>
    <recommendedName>
        <fullName evidence="7">t-SNARE coiled-coil homology domain-containing protein</fullName>
    </recommendedName>
</protein>
<evidence type="ECO:0000256" key="1">
    <source>
        <dbReference type="ARBA" id="ARBA00004211"/>
    </source>
</evidence>
<dbReference type="Pfam" id="PF00804">
    <property type="entry name" value="Syntaxin"/>
    <property type="match status" value="1"/>
</dbReference>
<dbReference type="PANTHER" id="PTHR19957">
    <property type="entry name" value="SYNTAXIN"/>
    <property type="match status" value="1"/>
</dbReference>
<reference evidence="8" key="1">
    <citation type="submission" date="2022-11" db="EMBL/GenBank/DDBJ databases">
        <authorList>
            <person name="Kikuchi T."/>
        </authorList>
    </citation>
    <scope>NUCLEOTIDE SEQUENCE</scope>
    <source>
        <strain evidence="8">PS1010</strain>
    </source>
</reference>
<gene>
    <name evidence="8" type="ORF">CAMP_LOCUS11551</name>
</gene>
<dbReference type="GO" id="GO:0031201">
    <property type="term" value="C:SNARE complex"/>
    <property type="evidence" value="ECO:0007669"/>
    <property type="project" value="TreeGrafter"/>
</dbReference>
<dbReference type="Proteomes" id="UP001152747">
    <property type="component" value="Unassembled WGS sequence"/>
</dbReference>
<evidence type="ECO:0000256" key="6">
    <source>
        <dbReference type="SAM" id="Phobius"/>
    </source>
</evidence>
<keyword evidence="6" id="KW-0472">Membrane</keyword>
<dbReference type="GO" id="GO:0048278">
    <property type="term" value="P:vesicle docking"/>
    <property type="evidence" value="ECO:0007669"/>
    <property type="project" value="TreeGrafter"/>
</dbReference>
<comment type="caution">
    <text evidence="8">The sequence shown here is derived from an EMBL/GenBank/DDBJ whole genome shotgun (WGS) entry which is preliminary data.</text>
</comment>
<keyword evidence="6" id="KW-1133">Transmembrane helix</keyword>
<evidence type="ECO:0000256" key="5">
    <source>
        <dbReference type="RuleBase" id="RU003858"/>
    </source>
</evidence>
<evidence type="ECO:0000313" key="8">
    <source>
        <dbReference type="EMBL" id="CAI5448914.1"/>
    </source>
</evidence>
<dbReference type="Pfam" id="PF05739">
    <property type="entry name" value="SNARE"/>
    <property type="match status" value="1"/>
</dbReference>
<dbReference type="OrthoDB" id="249087at2759"/>
<keyword evidence="6" id="KW-0812">Transmembrane</keyword>
<dbReference type="InterPro" id="IPR010989">
    <property type="entry name" value="SNARE"/>
</dbReference>
<feature type="transmembrane region" description="Helical" evidence="6">
    <location>
        <begin position="268"/>
        <end position="295"/>
    </location>
</feature>
<dbReference type="AlphaFoldDB" id="A0A9P1N3U9"/>
<dbReference type="Gene3D" id="1.20.58.70">
    <property type="match status" value="1"/>
</dbReference>
<dbReference type="EMBL" id="CANHGI010000004">
    <property type="protein sequence ID" value="CAI5448914.1"/>
    <property type="molecule type" value="Genomic_DNA"/>
</dbReference>
<evidence type="ECO:0000259" key="7">
    <source>
        <dbReference type="PROSITE" id="PS50192"/>
    </source>
</evidence>
<evidence type="ECO:0000256" key="4">
    <source>
        <dbReference type="ARBA" id="ARBA00022775"/>
    </source>
</evidence>
<dbReference type="GO" id="GO:0006887">
    <property type="term" value="P:exocytosis"/>
    <property type="evidence" value="ECO:0007669"/>
    <property type="project" value="TreeGrafter"/>
</dbReference>
<dbReference type="Gene3D" id="1.20.5.110">
    <property type="match status" value="1"/>
</dbReference>
<dbReference type="SMART" id="SM00397">
    <property type="entry name" value="t_SNARE"/>
    <property type="match status" value="1"/>
</dbReference>
<evidence type="ECO:0000313" key="9">
    <source>
        <dbReference type="Proteomes" id="UP001152747"/>
    </source>
</evidence>